<proteinExistence type="predicted"/>
<gene>
    <name evidence="1" type="ORF">PH7735_00434</name>
</gene>
<protein>
    <submittedName>
        <fullName evidence="1">Putative phosphonate metabolism protein</fullName>
    </submittedName>
</protein>
<dbReference type="GeneID" id="83879519"/>
<dbReference type="AlphaFoldDB" id="A0A0N7M888"/>
<keyword evidence="2" id="KW-1185">Reference proteome</keyword>
<dbReference type="InterPro" id="IPR009389">
    <property type="entry name" value="DUF1045"/>
</dbReference>
<dbReference type="Gene3D" id="3.90.1140.10">
    <property type="entry name" value="Cyclic phosphodiesterase"/>
    <property type="match status" value="1"/>
</dbReference>
<dbReference type="STRING" id="1715693.PH7735_00434"/>
<dbReference type="RefSeq" id="WP_058309678.1">
    <property type="nucleotide sequence ID" value="NZ_CYTW01000001.1"/>
</dbReference>
<accession>A0A0N7M888</accession>
<dbReference type="PIRSF" id="PIRSF033328">
    <property type="entry name" value="Phest_Mll4975"/>
    <property type="match status" value="1"/>
</dbReference>
<reference evidence="2" key="1">
    <citation type="submission" date="2015-09" db="EMBL/GenBank/DDBJ databases">
        <authorList>
            <person name="Rodrigo-Torres Lidia"/>
            <person name="Arahal R.David."/>
        </authorList>
    </citation>
    <scope>NUCLEOTIDE SEQUENCE [LARGE SCALE GENOMIC DNA]</scope>
    <source>
        <strain evidence="2">CECT 7735</strain>
    </source>
</reference>
<evidence type="ECO:0000313" key="2">
    <source>
        <dbReference type="Proteomes" id="UP000051870"/>
    </source>
</evidence>
<name>A0A0N7M888_9RHOB</name>
<sequence>MQFTRYGIYYTPPRGALADFGAGWLGWDIERGCAVAHPDIEGLPHDIAPLTQTPRKYGLHGTIKPPFRLAEGKSAAMLAQDFDDLAQRLPPIDLEGLALTRLGGFVALTVQGDQSPLADVASAIVRGLDAFRAPPSDAELARRRKADLTPRQEELLAQWGYPYVMDQFRFHITLTGKLGTDDAAQVTTALTPHLVDLLPSPFEIRDLTLVGEDDTGMFHEIHRTALSG</sequence>
<dbReference type="Proteomes" id="UP000051870">
    <property type="component" value="Unassembled WGS sequence"/>
</dbReference>
<dbReference type="EMBL" id="CYTW01000001">
    <property type="protein sequence ID" value="CUJ84973.1"/>
    <property type="molecule type" value="Genomic_DNA"/>
</dbReference>
<evidence type="ECO:0000313" key="1">
    <source>
        <dbReference type="EMBL" id="CUJ84973.1"/>
    </source>
</evidence>
<organism evidence="1 2">
    <name type="scientific">Shimia thalassica</name>
    <dbReference type="NCBI Taxonomy" id="1715693"/>
    <lineage>
        <taxon>Bacteria</taxon>
        <taxon>Pseudomonadati</taxon>
        <taxon>Pseudomonadota</taxon>
        <taxon>Alphaproteobacteria</taxon>
        <taxon>Rhodobacterales</taxon>
        <taxon>Roseobacteraceae</taxon>
    </lineage>
</organism>
<dbReference type="Pfam" id="PF06299">
    <property type="entry name" value="DUF1045"/>
    <property type="match status" value="1"/>
</dbReference>